<feature type="compositionally biased region" description="Polar residues" evidence="12">
    <location>
        <begin position="94"/>
        <end position="107"/>
    </location>
</feature>
<keyword evidence="8" id="KW-0238">DNA-binding</keyword>
<feature type="domain" description="C2H2-type" evidence="13">
    <location>
        <begin position="193"/>
        <end position="220"/>
    </location>
</feature>
<evidence type="ECO:0000256" key="7">
    <source>
        <dbReference type="ARBA" id="ARBA00023015"/>
    </source>
</evidence>
<gene>
    <name evidence="14" type="ORF">B0T18DRAFT_389064</name>
</gene>
<keyword evidence="6" id="KW-0862">Zinc</keyword>
<dbReference type="GO" id="GO:0008270">
    <property type="term" value="F:zinc ion binding"/>
    <property type="evidence" value="ECO:0007669"/>
    <property type="project" value="UniProtKB-KW"/>
</dbReference>
<accession>A0AA40F1G9</accession>
<evidence type="ECO:0000256" key="9">
    <source>
        <dbReference type="ARBA" id="ARBA00023163"/>
    </source>
</evidence>
<dbReference type="SUPFAM" id="SSF57667">
    <property type="entry name" value="beta-beta-alpha zinc fingers"/>
    <property type="match status" value="1"/>
</dbReference>
<evidence type="ECO:0000256" key="10">
    <source>
        <dbReference type="ARBA" id="ARBA00023242"/>
    </source>
</evidence>
<evidence type="ECO:0000256" key="4">
    <source>
        <dbReference type="ARBA" id="ARBA00022737"/>
    </source>
</evidence>
<dbReference type="PANTHER" id="PTHR24394:SF48">
    <property type="entry name" value="ZINC FINGER PROTEIN 771"/>
    <property type="match status" value="1"/>
</dbReference>
<evidence type="ECO:0000256" key="8">
    <source>
        <dbReference type="ARBA" id="ARBA00023125"/>
    </source>
</evidence>
<dbReference type="GO" id="GO:0005634">
    <property type="term" value="C:nucleus"/>
    <property type="evidence" value="ECO:0007669"/>
    <property type="project" value="UniProtKB-SubCell"/>
</dbReference>
<keyword evidence="7" id="KW-0805">Transcription regulation</keyword>
<dbReference type="GO" id="GO:0003677">
    <property type="term" value="F:DNA binding"/>
    <property type="evidence" value="ECO:0007669"/>
    <property type="project" value="UniProtKB-KW"/>
</dbReference>
<sequence>MAPPLNFSNTHHPRQSIPPILPPYNPYSNKRFSDYAPGHPLTPPAATPHQSSFYSTHPQHPSPTGSMPASSGNIHRGLTSLSSPGLYQPPMTYGHQQPQHRGSTGSLNGAYGYNGPLSGPMLANLHQPGPPLHVMGQVMYHHPNGSLYMPNAHPQAHHPHQERPFKCDECPQGFNRNHDLKRHKKIHMAVKPFPCGACDKSFSRKDALKRHRVVKGCVNPETVKDDNGNGDHNKSPRNQDRSPGKPKPESM</sequence>
<dbReference type="EMBL" id="JAUKUD010000003">
    <property type="protein sequence ID" value="KAK0749480.1"/>
    <property type="molecule type" value="Genomic_DNA"/>
</dbReference>
<evidence type="ECO:0000256" key="5">
    <source>
        <dbReference type="ARBA" id="ARBA00022771"/>
    </source>
</evidence>
<name>A0AA40F1G9_9PEZI</name>
<comment type="caution">
    <text evidence="14">The sequence shown here is derived from an EMBL/GenBank/DDBJ whole genome shotgun (WGS) entry which is preliminary data.</text>
</comment>
<dbReference type="FunFam" id="3.30.160.60:FF:000188">
    <property type="entry name" value="Zinc finger protein 787"/>
    <property type="match status" value="1"/>
</dbReference>
<dbReference type="InterPro" id="IPR036236">
    <property type="entry name" value="Znf_C2H2_sf"/>
</dbReference>
<evidence type="ECO:0000256" key="12">
    <source>
        <dbReference type="SAM" id="MobiDB-lite"/>
    </source>
</evidence>
<dbReference type="PANTHER" id="PTHR24394">
    <property type="entry name" value="ZINC FINGER PROTEIN"/>
    <property type="match status" value="1"/>
</dbReference>
<evidence type="ECO:0000256" key="1">
    <source>
        <dbReference type="ARBA" id="ARBA00004123"/>
    </source>
</evidence>
<dbReference type="GO" id="GO:0000981">
    <property type="term" value="F:DNA-binding transcription factor activity, RNA polymerase II-specific"/>
    <property type="evidence" value="ECO:0007669"/>
    <property type="project" value="TreeGrafter"/>
</dbReference>
<evidence type="ECO:0000256" key="6">
    <source>
        <dbReference type="ARBA" id="ARBA00022833"/>
    </source>
</evidence>
<dbReference type="SMART" id="SM00355">
    <property type="entry name" value="ZnF_C2H2"/>
    <property type="match status" value="2"/>
</dbReference>
<evidence type="ECO:0000256" key="3">
    <source>
        <dbReference type="ARBA" id="ARBA00022723"/>
    </source>
</evidence>
<keyword evidence="9" id="KW-0804">Transcription</keyword>
<dbReference type="Gene3D" id="3.30.160.60">
    <property type="entry name" value="Classic Zinc Finger"/>
    <property type="match status" value="2"/>
</dbReference>
<protein>
    <recommendedName>
        <fullName evidence="13">C2H2-type domain-containing protein</fullName>
    </recommendedName>
</protein>
<feature type="region of interest" description="Disordered" evidence="12">
    <location>
        <begin position="1"/>
        <end position="111"/>
    </location>
</feature>
<feature type="compositionally biased region" description="Polar residues" evidence="12">
    <location>
        <begin position="48"/>
        <end position="85"/>
    </location>
</feature>
<evidence type="ECO:0000313" key="14">
    <source>
        <dbReference type="EMBL" id="KAK0749480.1"/>
    </source>
</evidence>
<dbReference type="PROSITE" id="PS00028">
    <property type="entry name" value="ZINC_FINGER_C2H2_1"/>
    <property type="match status" value="1"/>
</dbReference>
<feature type="domain" description="C2H2-type" evidence="13">
    <location>
        <begin position="165"/>
        <end position="192"/>
    </location>
</feature>
<reference evidence="14" key="1">
    <citation type="submission" date="2023-06" db="EMBL/GenBank/DDBJ databases">
        <title>Genome-scale phylogeny and comparative genomics of the fungal order Sordariales.</title>
        <authorList>
            <consortium name="Lawrence Berkeley National Laboratory"/>
            <person name="Hensen N."/>
            <person name="Bonometti L."/>
            <person name="Westerberg I."/>
            <person name="Brannstrom I.O."/>
            <person name="Guillou S."/>
            <person name="Cros-Aarteil S."/>
            <person name="Calhoun S."/>
            <person name="Haridas S."/>
            <person name="Kuo A."/>
            <person name="Mondo S."/>
            <person name="Pangilinan J."/>
            <person name="Riley R."/>
            <person name="LaButti K."/>
            <person name="Andreopoulos B."/>
            <person name="Lipzen A."/>
            <person name="Chen C."/>
            <person name="Yanf M."/>
            <person name="Daum C."/>
            <person name="Ng V."/>
            <person name="Clum A."/>
            <person name="Steindorff A."/>
            <person name="Ohm R."/>
            <person name="Martin F."/>
            <person name="Silar P."/>
            <person name="Natvig D."/>
            <person name="Lalanne C."/>
            <person name="Gautier V."/>
            <person name="Ament-velasquez S.L."/>
            <person name="Kruys A."/>
            <person name="Hutchinson M.I."/>
            <person name="Powell A.J."/>
            <person name="Barry K."/>
            <person name="Miller A.N."/>
            <person name="Grigoriev I.V."/>
            <person name="Debuchy R."/>
            <person name="Gladieux P."/>
            <person name="Thoren M.H."/>
            <person name="Johannesson H."/>
        </authorList>
    </citation>
    <scope>NUCLEOTIDE SEQUENCE</scope>
    <source>
        <strain evidence="14">SMH3187-1</strain>
    </source>
</reference>
<keyword evidence="3" id="KW-0479">Metal-binding</keyword>
<comment type="subcellular location">
    <subcellularLocation>
        <location evidence="1">Nucleus</location>
    </subcellularLocation>
</comment>
<evidence type="ECO:0000259" key="13">
    <source>
        <dbReference type="PROSITE" id="PS50157"/>
    </source>
</evidence>
<feature type="compositionally biased region" description="Polar residues" evidence="12">
    <location>
        <begin position="1"/>
        <end position="10"/>
    </location>
</feature>
<organism evidence="14 15">
    <name type="scientific">Schizothecium vesticola</name>
    <dbReference type="NCBI Taxonomy" id="314040"/>
    <lineage>
        <taxon>Eukaryota</taxon>
        <taxon>Fungi</taxon>
        <taxon>Dikarya</taxon>
        <taxon>Ascomycota</taxon>
        <taxon>Pezizomycotina</taxon>
        <taxon>Sordariomycetes</taxon>
        <taxon>Sordariomycetidae</taxon>
        <taxon>Sordariales</taxon>
        <taxon>Schizotheciaceae</taxon>
        <taxon>Schizothecium</taxon>
    </lineage>
</organism>
<dbReference type="FunFam" id="3.30.160.60:FF:001156">
    <property type="entry name" value="Zinc finger protein 407"/>
    <property type="match status" value="1"/>
</dbReference>
<evidence type="ECO:0000313" key="15">
    <source>
        <dbReference type="Proteomes" id="UP001172155"/>
    </source>
</evidence>
<dbReference type="Proteomes" id="UP001172155">
    <property type="component" value="Unassembled WGS sequence"/>
</dbReference>
<evidence type="ECO:0000256" key="11">
    <source>
        <dbReference type="PROSITE-ProRule" id="PRU00042"/>
    </source>
</evidence>
<keyword evidence="4" id="KW-0677">Repeat</keyword>
<dbReference type="Pfam" id="PF00096">
    <property type="entry name" value="zf-C2H2"/>
    <property type="match status" value="2"/>
</dbReference>
<evidence type="ECO:0000256" key="2">
    <source>
        <dbReference type="ARBA" id="ARBA00006991"/>
    </source>
</evidence>
<keyword evidence="15" id="KW-1185">Reference proteome</keyword>
<dbReference type="PROSITE" id="PS50157">
    <property type="entry name" value="ZINC_FINGER_C2H2_2"/>
    <property type="match status" value="2"/>
</dbReference>
<dbReference type="InterPro" id="IPR013087">
    <property type="entry name" value="Znf_C2H2_type"/>
</dbReference>
<keyword evidence="10" id="KW-0539">Nucleus</keyword>
<proteinExistence type="inferred from homology"/>
<feature type="compositionally biased region" description="Basic and acidic residues" evidence="12">
    <location>
        <begin position="222"/>
        <end position="251"/>
    </location>
</feature>
<keyword evidence="5 11" id="KW-0863">Zinc-finger</keyword>
<comment type="similarity">
    <text evidence="2">Belongs to the krueppel C2H2-type zinc-finger protein family.</text>
</comment>
<dbReference type="AlphaFoldDB" id="A0AA40F1G9"/>
<feature type="region of interest" description="Disordered" evidence="12">
    <location>
        <begin position="217"/>
        <end position="251"/>
    </location>
</feature>